<reference evidence="3" key="1">
    <citation type="submission" date="2017-01" db="EMBL/GenBank/DDBJ databases">
        <title>Comparative genomics of anhydrobiosis in the tardigrade Hypsibius dujardini.</title>
        <authorList>
            <person name="Yoshida Y."/>
            <person name="Koutsovoulos G."/>
            <person name="Laetsch D."/>
            <person name="Stevens L."/>
            <person name="Kumar S."/>
            <person name="Horikawa D."/>
            <person name="Ishino K."/>
            <person name="Komine S."/>
            <person name="Tomita M."/>
            <person name="Blaxter M."/>
            <person name="Arakawa K."/>
        </authorList>
    </citation>
    <scope>NUCLEOTIDE SEQUENCE [LARGE SCALE GENOMIC DNA]</scope>
    <source>
        <strain evidence="3">Z151</strain>
    </source>
</reference>
<evidence type="ECO:0000313" key="2">
    <source>
        <dbReference type="EMBL" id="OQV12344.1"/>
    </source>
</evidence>
<protein>
    <submittedName>
        <fullName evidence="2">Uncharacterized protein</fullName>
    </submittedName>
</protein>
<dbReference type="AlphaFoldDB" id="A0A1W0WAV9"/>
<accession>A0A1W0WAV9</accession>
<gene>
    <name evidence="2" type="ORF">BV898_13372</name>
</gene>
<proteinExistence type="predicted"/>
<feature type="region of interest" description="Disordered" evidence="1">
    <location>
        <begin position="24"/>
        <end position="44"/>
    </location>
</feature>
<comment type="caution">
    <text evidence="2">The sequence shown here is derived from an EMBL/GenBank/DDBJ whole genome shotgun (WGS) entry which is preliminary data.</text>
</comment>
<name>A0A1W0WAV9_HYPEX</name>
<dbReference type="Proteomes" id="UP000192578">
    <property type="component" value="Unassembled WGS sequence"/>
</dbReference>
<sequence length="112" mass="12784">MSHNLLRSKDEVFLVKIILHSAGPANGAADSSSGARLPRPDLSGNGREYALLYHRSAYEEAIRKCNLQYSELFHFTMTFLPDGSRSRAQTNPEMRDSSMDELSEWYFKNRLN</sequence>
<keyword evidence="3" id="KW-1185">Reference proteome</keyword>
<dbReference type="EMBL" id="MTYJ01000147">
    <property type="protein sequence ID" value="OQV12344.1"/>
    <property type="molecule type" value="Genomic_DNA"/>
</dbReference>
<evidence type="ECO:0000256" key="1">
    <source>
        <dbReference type="SAM" id="MobiDB-lite"/>
    </source>
</evidence>
<evidence type="ECO:0000313" key="3">
    <source>
        <dbReference type="Proteomes" id="UP000192578"/>
    </source>
</evidence>
<organism evidence="2 3">
    <name type="scientific">Hypsibius exemplaris</name>
    <name type="common">Freshwater tardigrade</name>
    <dbReference type="NCBI Taxonomy" id="2072580"/>
    <lineage>
        <taxon>Eukaryota</taxon>
        <taxon>Metazoa</taxon>
        <taxon>Ecdysozoa</taxon>
        <taxon>Tardigrada</taxon>
        <taxon>Eutardigrada</taxon>
        <taxon>Parachela</taxon>
        <taxon>Hypsibioidea</taxon>
        <taxon>Hypsibiidae</taxon>
        <taxon>Hypsibius</taxon>
    </lineage>
</organism>